<organism evidence="1">
    <name type="scientific">uncultured Caudovirales phage</name>
    <dbReference type="NCBI Taxonomy" id="2100421"/>
    <lineage>
        <taxon>Viruses</taxon>
        <taxon>Duplodnaviria</taxon>
        <taxon>Heunggongvirae</taxon>
        <taxon>Uroviricota</taxon>
        <taxon>Caudoviricetes</taxon>
        <taxon>Peduoviridae</taxon>
        <taxon>Maltschvirus</taxon>
        <taxon>Maltschvirus maltsch</taxon>
    </lineage>
</organism>
<evidence type="ECO:0000313" key="1">
    <source>
        <dbReference type="EMBL" id="CAB4196615.1"/>
    </source>
</evidence>
<sequence>MNCPICNKDCVKDWVFYPPSYRSKEYSYTCKICGFSISFELDKVIFYEIQIGRKTLRAAIKTQYKEYLEIIEYNGLNPYIPLLLIDKFIPISNPSSLDSYKSLINRLLNMKAFS</sequence>
<name>A0A6J5RWI3_9CAUD</name>
<accession>A0A6J5RWI3</accession>
<reference evidence="1" key="1">
    <citation type="submission" date="2020-05" db="EMBL/GenBank/DDBJ databases">
        <authorList>
            <person name="Chiriac C."/>
            <person name="Salcher M."/>
            <person name="Ghai R."/>
            <person name="Kavagutti S V."/>
        </authorList>
    </citation>
    <scope>NUCLEOTIDE SEQUENCE</scope>
</reference>
<gene>
    <name evidence="1" type="ORF">UFOVP1290_135</name>
</gene>
<protein>
    <submittedName>
        <fullName evidence="1">Uncharacterized protein</fullName>
    </submittedName>
</protein>
<proteinExistence type="predicted"/>
<dbReference type="EMBL" id="LR797252">
    <property type="protein sequence ID" value="CAB4196615.1"/>
    <property type="molecule type" value="Genomic_DNA"/>
</dbReference>